<feature type="active site" evidence="9">
    <location>
        <position position="64"/>
    </location>
</feature>
<dbReference type="UniPathway" id="UPA00335"/>
<dbReference type="GO" id="GO:0016743">
    <property type="term" value="F:carboxyl- or carbamoyltransferase activity"/>
    <property type="evidence" value="ECO:0007669"/>
    <property type="project" value="UniProtKB-UniRule"/>
</dbReference>
<dbReference type="GO" id="GO:0051604">
    <property type="term" value="P:protein maturation"/>
    <property type="evidence" value="ECO:0007669"/>
    <property type="project" value="TreeGrafter"/>
</dbReference>
<evidence type="ECO:0000259" key="11">
    <source>
        <dbReference type="PROSITE" id="PS51163"/>
    </source>
</evidence>
<sequence>MERQNKNLKRNKLRIKVKNKRSYDMKKDQISYKINVLGIVQGVGYRPFVVRLAKECNIKGYVKNIGGIVEISAVGNKEAMDNFIHRLELQKPPGANVLSVDKKEIEYKEYSDFTIYKSGDEKQLPIISPDLPTCKICEQELHDKNDRRYLYPFISCVSCGPRYSIIRKLPYDRCNVTMDIYPMCKECENEYSDLATRRCHAQTIACQECGPYLIWNGPNGEEEVKEKAYKKAVSVLKNSGIVAIKDIGGYHFACLADCVKAVKHLRQLKGREKKPFAVMFSDVKQIKEYCFVSSKEEQLLNSDPRPIVLLRKKKDFSKEVCGESLDIGAFLPCNPLQILLLEDCGPLVMTSANRSGEPIIIEDEKVKALKEKDSLLEGILYHTRQILTPLDDSVLRMIGNKQIFIRRARGYVPLPIILKQKSKEVIFAAGGDLKASFCLYHEDRAYLSQYFGDMEDIDVCSAYEKNKIRMEKLFHLTPKKNVCDMHPEYFTVKKIYNSNNQIIRIQHHHAHIASVIAEHGLEGRVLGIAFDGTGYGTDGAIWGGEFLLCEKEKVKRLGHLSYITLCGGDEAAKNADLVKNCFLINEGIESKDDNSSLIKAALDFKLNTFQTSSMGRLFDAVCAMLKIKDYNDFEGECAGLLENLAIMALEKRKKPYPMRLTISRENGMIIVSTKGLFSQIKKAMEEGHERQEIALGFHYALVDIMKQVCEIVKKEIGITQIALSGGVFLNRVLTEEIMKCLNDKGFKVYINEKVPIGDGGICLGQAYLAGLMKK</sequence>
<dbReference type="InterPro" id="IPR017945">
    <property type="entry name" value="DHBP_synth_RibB-like_a/b_dom"/>
</dbReference>
<keyword evidence="3" id="KW-0436">Ligase</keyword>
<evidence type="ECO:0000259" key="10">
    <source>
        <dbReference type="PROSITE" id="PS51160"/>
    </source>
</evidence>
<dbReference type="Pfam" id="PF22521">
    <property type="entry name" value="HypF_C_2"/>
    <property type="match status" value="1"/>
</dbReference>
<dbReference type="GO" id="GO:0003725">
    <property type="term" value="F:double-stranded RNA binding"/>
    <property type="evidence" value="ECO:0007669"/>
    <property type="project" value="InterPro"/>
</dbReference>
<evidence type="ECO:0000256" key="8">
    <source>
        <dbReference type="PIRNR" id="PIRNR006256"/>
    </source>
</evidence>
<dbReference type="InterPro" id="IPR043129">
    <property type="entry name" value="ATPase_NBD"/>
</dbReference>
<reference evidence="12 13" key="1">
    <citation type="submission" date="2018-07" db="EMBL/GenBank/DDBJ databases">
        <title>Anaerosacharophilus polymeroproducens gen. nov. sp. nov., an anaerobic bacterium isolated from salt field.</title>
        <authorList>
            <person name="Kim W."/>
            <person name="Yang S.-H."/>
            <person name="Oh J."/>
            <person name="Lee J.-H."/>
            <person name="Kwon K.K."/>
        </authorList>
    </citation>
    <scope>NUCLEOTIDE SEQUENCE [LARGE SCALE GENOMIC DNA]</scope>
    <source>
        <strain evidence="12 13">MCWD5</strain>
    </source>
</reference>
<evidence type="ECO:0000256" key="6">
    <source>
        <dbReference type="ARBA" id="ARBA00022833"/>
    </source>
</evidence>
<dbReference type="SUPFAM" id="SSF54975">
    <property type="entry name" value="Acylphosphatase/BLUF domain-like"/>
    <property type="match status" value="1"/>
</dbReference>
<keyword evidence="6" id="KW-0862">Zinc</keyword>
<dbReference type="InterPro" id="IPR036046">
    <property type="entry name" value="Acylphosphatase-like_dom_sf"/>
</dbReference>
<dbReference type="InterPro" id="IPR011125">
    <property type="entry name" value="Znf_HypF"/>
</dbReference>
<dbReference type="AlphaFoldDB" id="A0A371ATS1"/>
<dbReference type="InterPro" id="IPR004421">
    <property type="entry name" value="Carbamoyltransferase_HypF"/>
</dbReference>
<comment type="catalytic activity">
    <reaction evidence="7">
        <text>C-terminal L-cysteinyl-[HypE protein] + carbamoyl phosphate + ATP + H2O = C-terminal S-carboxamide-L-cysteinyl-[HypE protein] + AMP + phosphate + diphosphate + H(+)</text>
        <dbReference type="Rhea" id="RHEA:55636"/>
        <dbReference type="Rhea" id="RHEA-COMP:14247"/>
        <dbReference type="Rhea" id="RHEA-COMP:14392"/>
        <dbReference type="ChEBI" id="CHEBI:15377"/>
        <dbReference type="ChEBI" id="CHEBI:15378"/>
        <dbReference type="ChEBI" id="CHEBI:30616"/>
        <dbReference type="ChEBI" id="CHEBI:33019"/>
        <dbReference type="ChEBI" id="CHEBI:43474"/>
        <dbReference type="ChEBI" id="CHEBI:58228"/>
        <dbReference type="ChEBI" id="CHEBI:76913"/>
        <dbReference type="ChEBI" id="CHEBI:139126"/>
        <dbReference type="ChEBI" id="CHEBI:456215"/>
    </reaction>
</comment>
<evidence type="ECO:0000256" key="7">
    <source>
        <dbReference type="ARBA" id="ARBA00048220"/>
    </source>
</evidence>
<dbReference type="SUPFAM" id="SSF53067">
    <property type="entry name" value="Actin-like ATPase domain"/>
    <property type="match status" value="1"/>
</dbReference>
<dbReference type="Pfam" id="PF17788">
    <property type="entry name" value="HypF_C"/>
    <property type="match status" value="1"/>
</dbReference>
<feature type="active site" evidence="9">
    <location>
        <position position="46"/>
    </location>
</feature>
<comment type="caution">
    <text evidence="12">The sequence shown here is derived from an EMBL/GenBank/DDBJ whole genome shotgun (WGS) entry which is preliminary data.</text>
</comment>
<name>A0A371ATS1_9FIRM</name>
<dbReference type="EMBL" id="QRCT01000034">
    <property type="protein sequence ID" value="RDU22965.1"/>
    <property type="molecule type" value="Genomic_DNA"/>
</dbReference>
<dbReference type="InterPro" id="IPR001792">
    <property type="entry name" value="Acylphosphatase-like_dom"/>
</dbReference>
<evidence type="ECO:0000256" key="5">
    <source>
        <dbReference type="ARBA" id="ARBA00022771"/>
    </source>
</evidence>
<evidence type="ECO:0000313" key="12">
    <source>
        <dbReference type="EMBL" id="RDU22965.1"/>
    </source>
</evidence>
<dbReference type="GO" id="GO:0016874">
    <property type="term" value="F:ligase activity"/>
    <property type="evidence" value="ECO:0007669"/>
    <property type="project" value="UniProtKB-UniRule"/>
</dbReference>
<proteinExistence type="inferred from homology"/>
<evidence type="ECO:0000256" key="4">
    <source>
        <dbReference type="ARBA" id="ARBA00022723"/>
    </source>
</evidence>
<dbReference type="EC" id="6.2.-.-" evidence="8"/>
<evidence type="ECO:0000313" key="13">
    <source>
        <dbReference type="Proteomes" id="UP000255036"/>
    </source>
</evidence>
<dbReference type="GO" id="GO:0008270">
    <property type="term" value="F:zinc ion binding"/>
    <property type="evidence" value="ECO:0007669"/>
    <property type="project" value="UniProtKB-KW"/>
</dbReference>
<dbReference type="SUPFAM" id="SSF55821">
    <property type="entry name" value="YrdC/RibB"/>
    <property type="match status" value="1"/>
</dbReference>
<dbReference type="Gene3D" id="3.30.420.360">
    <property type="match status" value="1"/>
</dbReference>
<dbReference type="Gene3D" id="3.30.420.40">
    <property type="match status" value="1"/>
</dbReference>
<protein>
    <recommendedName>
        <fullName evidence="8">Carbamoyltransferase</fullName>
        <ecNumber evidence="8">6.2.-.-</ecNumber>
    </recommendedName>
</protein>
<dbReference type="Proteomes" id="UP000255036">
    <property type="component" value="Unassembled WGS sequence"/>
</dbReference>
<keyword evidence="13" id="KW-1185">Reference proteome</keyword>
<keyword evidence="5" id="KW-0863">Zinc-finger</keyword>
<evidence type="ECO:0000256" key="2">
    <source>
        <dbReference type="ARBA" id="ARBA00008097"/>
    </source>
</evidence>
<dbReference type="PIRSF" id="PIRSF006256">
    <property type="entry name" value="CMPcnvr_hdrg_mat"/>
    <property type="match status" value="1"/>
</dbReference>
<dbReference type="InterPro" id="IPR051060">
    <property type="entry name" value="Carbamoyltrans_HypF-like"/>
</dbReference>
<keyword evidence="4" id="KW-0479">Metal-binding</keyword>
<feature type="domain" description="Acylphosphatase-like" evidence="10">
    <location>
        <begin position="31"/>
        <end position="117"/>
    </location>
</feature>
<dbReference type="Pfam" id="PF01300">
    <property type="entry name" value="Sua5_yciO_yrdC"/>
    <property type="match status" value="1"/>
</dbReference>
<keyword evidence="9" id="KW-0378">Hydrolase</keyword>
<dbReference type="Gene3D" id="3.30.110.120">
    <property type="match status" value="1"/>
</dbReference>
<organism evidence="12 13">
    <name type="scientific">Anaerosacchariphilus polymeriproducens</name>
    <dbReference type="NCBI Taxonomy" id="1812858"/>
    <lineage>
        <taxon>Bacteria</taxon>
        <taxon>Bacillati</taxon>
        <taxon>Bacillota</taxon>
        <taxon>Clostridia</taxon>
        <taxon>Lachnospirales</taxon>
        <taxon>Lachnospiraceae</taxon>
        <taxon>Anaerosacchariphilus</taxon>
    </lineage>
</organism>
<dbReference type="PROSITE" id="PS51160">
    <property type="entry name" value="ACYLPHOSPHATASE_3"/>
    <property type="match status" value="1"/>
</dbReference>
<comment type="pathway">
    <text evidence="1">Protein modification; [NiFe] hydrogenase maturation.</text>
</comment>
<feature type="domain" description="YrdC-like" evidence="11">
    <location>
        <begin position="226"/>
        <end position="410"/>
    </location>
</feature>
<evidence type="ECO:0000256" key="1">
    <source>
        <dbReference type="ARBA" id="ARBA00004711"/>
    </source>
</evidence>
<dbReference type="PANTHER" id="PTHR42959:SF1">
    <property type="entry name" value="CARBAMOYLTRANSFERASE HYPF"/>
    <property type="match status" value="1"/>
</dbReference>
<accession>A0A371ATS1</accession>
<dbReference type="GO" id="GO:0003998">
    <property type="term" value="F:acylphosphatase activity"/>
    <property type="evidence" value="ECO:0007669"/>
    <property type="project" value="UniProtKB-EC"/>
</dbReference>
<gene>
    <name evidence="12" type="primary">hypF</name>
    <name evidence="12" type="ORF">DWV06_11370</name>
</gene>
<dbReference type="Pfam" id="PF07503">
    <property type="entry name" value="zf-HYPF"/>
    <property type="match status" value="2"/>
</dbReference>
<dbReference type="InterPro" id="IPR055128">
    <property type="entry name" value="HypF_C_2"/>
</dbReference>
<dbReference type="Pfam" id="PF00708">
    <property type="entry name" value="Acylphosphatase"/>
    <property type="match status" value="1"/>
</dbReference>
<keyword evidence="12" id="KW-0808">Transferase</keyword>
<dbReference type="InterPro" id="IPR041440">
    <property type="entry name" value="HypF_C"/>
</dbReference>
<dbReference type="Gene3D" id="3.90.870.50">
    <property type="match status" value="1"/>
</dbReference>
<evidence type="ECO:0000256" key="9">
    <source>
        <dbReference type="PROSITE-ProRule" id="PRU00520"/>
    </source>
</evidence>
<dbReference type="PANTHER" id="PTHR42959">
    <property type="entry name" value="CARBAMOYLTRANSFERASE"/>
    <property type="match status" value="1"/>
</dbReference>
<dbReference type="PROSITE" id="PS51163">
    <property type="entry name" value="YRDC"/>
    <property type="match status" value="1"/>
</dbReference>
<evidence type="ECO:0000256" key="3">
    <source>
        <dbReference type="ARBA" id="ARBA00022598"/>
    </source>
</evidence>
<comment type="catalytic activity">
    <reaction evidence="9">
        <text>an acyl phosphate + H2O = a carboxylate + phosphate + H(+)</text>
        <dbReference type="Rhea" id="RHEA:14965"/>
        <dbReference type="ChEBI" id="CHEBI:15377"/>
        <dbReference type="ChEBI" id="CHEBI:15378"/>
        <dbReference type="ChEBI" id="CHEBI:29067"/>
        <dbReference type="ChEBI" id="CHEBI:43474"/>
        <dbReference type="ChEBI" id="CHEBI:59918"/>
        <dbReference type="EC" id="3.6.1.7"/>
    </reaction>
</comment>
<dbReference type="InterPro" id="IPR006070">
    <property type="entry name" value="Sua5-like_dom"/>
</dbReference>
<comment type="similarity">
    <text evidence="2 8">Belongs to the carbamoyltransferase HypF family.</text>
</comment>
<dbReference type="NCBIfam" id="TIGR00143">
    <property type="entry name" value="hypF"/>
    <property type="match status" value="1"/>
</dbReference>